<evidence type="ECO:0000313" key="2">
    <source>
        <dbReference type="EMBL" id="KIY42865.1"/>
    </source>
</evidence>
<feature type="region of interest" description="Disordered" evidence="1">
    <location>
        <begin position="387"/>
        <end position="425"/>
    </location>
</feature>
<keyword evidence="3" id="KW-1185">Reference proteome</keyword>
<sequence>MRVLVWSCVSSCGRAVVRVLVRSYASLCRRTRPRAVVRVIVPSCASSRGRTTLRVVVPLCAFATKLTFWVFPDGVHTTAACFNRLLVTHAWLVDDYAVSAILDRICYVLRNAQLVNASWATWAYPLFNEYAPVTTELSSGPAAAISTAPMEDVMSSRTLASETDTLAGPVASEAGPSTDAVLGLGNLDFDHFAPSSNASFDEPRNEEEEEDDGDHENKIVGLCTGIREAWRLVRDSQRTLGERRSTLQNVATAIMPDRPATAYEAFGPDDCRALLDEIVPSVQGLWQADWVSWAPALWPMLALPPRDTPGVGSARQSCSPNPEEIHDRVLADVRACWAEDPHSQYGVLSPKLRRTLLEEISGAARDIWDATWNSWDQDFWSPLALTSQAGSSSVPTPGGSPEPIPAVSKGKQRGAPRSTPLFLLPGSDSPPAFVFDRPDTMLLPPTPRKKLVRIRLPPITIPPAPSSAFVTPQASTSSTTRAPEAAGEATPRLLIKLPAWPTVTPTPELFPGSAAAQQLGLPSTWIDRIEMPPTLPHTRQVQPRAVGPPCMPPVISFPTVPSPLEDPEHYNPKYVATLQETLRRLDHNAGVTRPRSPPRVRAILEARQHLRRPRCSGGPIRSYKYVPGGYGDETDETEDEWPTGLRMWAKDANTHISIKCCERCQRDGVLCTFANRRRRCDYCNALHHPCSCAGKYPGSIVGYPPVDADFERLANWRDIVTRLGYVDGPKKVNLHGARSLNRSGRSKKCRCAAETTAAPAAGPSNVPPSSPTPSLVGSPHLPELVDEPVAKRPRHESRSATRTPAPEPVRNLTPVPAATPPPQLDLAGTPGPSSSLRTPMPSSRFTTMPPRAFAGHGAHGIQVSDDMFEGYILPPLVDSSAPRPLGTHPDAEDLSIPHMSRVGGLHSELPALDIRDGVVAWAFFDYTQAFRQFHVAHGTIFAIEEQFPQFVGSQVEATTPVNEDPSIRQRRLQPVAQARWEEMRWRWIDDPEQYMPPCSPAPEPEK</sequence>
<feature type="region of interest" description="Disordered" evidence="1">
    <location>
        <begin position="463"/>
        <end position="488"/>
    </location>
</feature>
<organism evidence="2 3">
    <name type="scientific">Fistulina hepatica ATCC 64428</name>
    <dbReference type="NCBI Taxonomy" id="1128425"/>
    <lineage>
        <taxon>Eukaryota</taxon>
        <taxon>Fungi</taxon>
        <taxon>Dikarya</taxon>
        <taxon>Basidiomycota</taxon>
        <taxon>Agaricomycotina</taxon>
        <taxon>Agaricomycetes</taxon>
        <taxon>Agaricomycetidae</taxon>
        <taxon>Agaricales</taxon>
        <taxon>Fistulinaceae</taxon>
        <taxon>Fistulina</taxon>
    </lineage>
</organism>
<dbReference type="EMBL" id="KN882153">
    <property type="protein sequence ID" value="KIY42865.1"/>
    <property type="molecule type" value="Genomic_DNA"/>
</dbReference>
<feature type="compositionally biased region" description="Polar residues" evidence="1">
    <location>
        <begin position="469"/>
        <end position="481"/>
    </location>
</feature>
<feature type="compositionally biased region" description="Acidic residues" evidence="1">
    <location>
        <begin position="204"/>
        <end position="214"/>
    </location>
</feature>
<dbReference type="AlphaFoldDB" id="A0A0D6ZZD7"/>
<reference evidence="2 3" key="1">
    <citation type="journal article" date="2015" name="Fungal Genet. Biol.">
        <title>Evolution of novel wood decay mechanisms in Agaricales revealed by the genome sequences of Fistulina hepatica and Cylindrobasidium torrendii.</title>
        <authorList>
            <person name="Floudas D."/>
            <person name="Held B.W."/>
            <person name="Riley R."/>
            <person name="Nagy L.G."/>
            <person name="Koehler G."/>
            <person name="Ransdell A.S."/>
            <person name="Younus H."/>
            <person name="Chow J."/>
            <person name="Chiniquy J."/>
            <person name="Lipzen A."/>
            <person name="Tritt A."/>
            <person name="Sun H."/>
            <person name="Haridas S."/>
            <person name="LaButti K."/>
            <person name="Ohm R.A."/>
            <person name="Kues U."/>
            <person name="Blanchette R.A."/>
            <person name="Grigoriev I.V."/>
            <person name="Minto R.E."/>
            <person name="Hibbett D.S."/>
        </authorList>
    </citation>
    <scope>NUCLEOTIDE SEQUENCE [LARGE SCALE GENOMIC DNA]</scope>
    <source>
        <strain evidence="2 3">ATCC 64428</strain>
    </source>
</reference>
<gene>
    <name evidence="2" type="ORF">FISHEDRAFT_79099</name>
</gene>
<name>A0A0D6ZZD7_9AGAR</name>
<accession>A0A0D6ZZD7</accession>
<proteinExistence type="predicted"/>
<protein>
    <submittedName>
        <fullName evidence="2">Uncharacterized protein</fullName>
    </submittedName>
</protein>
<evidence type="ECO:0000313" key="3">
    <source>
        <dbReference type="Proteomes" id="UP000054144"/>
    </source>
</evidence>
<feature type="region of interest" description="Disordered" evidence="1">
    <location>
        <begin position="756"/>
        <end position="839"/>
    </location>
</feature>
<feature type="region of interest" description="Disordered" evidence="1">
    <location>
        <begin position="195"/>
        <end position="217"/>
    </location>
</feature>
<evidence type="ECO:0000256" key="1">
    <source>
        <dbReference type="SAM" id="MobiDB-lite"/>
    </source>
</evidence>
<dbReference type="Proteomes" id="UP000054144">
    <property type="component" value="Unassembled WGS sequence"/>
</dbReference>